<dbReference type="AlphaFoldDB" id="A0A1L9UIT8"/>
<feature type="region of interest" description="Disordered" evidence="2">
    <location>
        <begin position="110"/>
        <end position="198"/>
    </location>
</feature>
<dbReference type="STRING" id="767769.A0A1L9UIT8"/>
<dbReference type="OMA" id="TWDVPSK"/>
<dbReference type="EMBL" id="KV878684">
    <property type="protein sequence ID" value="OJJ71564.1"/>
    <property type="molecule type" value="Genomic_DNA"/>
</dbReference>
<protein>
    <recommendedName>
        <fullName evidence="4">Yeast cell wall synthesis Kre9/Knh1-like N-terminal domain-containing protein</fullName>
    </recommendedName>
</protein>
<keyword evidence="1 3" id="KW-0732">Signal</keyword>
<sequence length="227" mass="22543">MRSIFYLALSAIATLAAASDNPFNIPEGGYTFTAGSPTTLTWDPTTNSTVTLRLQWGAVFTTSSGELIAGSIDNTGSYSWTPSADLAARSDYAVEIIDDDDTGDVNYTPRFSISGATGSVTTSTASSTTSSASSSTGSSSTDQTSTVSATTLSTTTSSTSSATSTTTASSNSTVSASSSKTASSSSSNTASSSASTASVTTVSTNAGMANQASIGLMAIVFGAVALI</sequence>
<evidence type="ECO:0000313" key="5">
    <source>
        <dbReference type="EMBL" id="OJJ71564.1"/>
    </source>
</evidence>
<dbReference type="VEuPathDB" id="FungiDB:ASPBRDRAFT_54871"/>
<evidence type="ECO:0000259" key="4">
    <source>
        <dbReference type="Pfam" id="PF10342"/>
    </source>
</evidence>
<dbReference type="Proteomes" id="UP000184499">
    <property type="component" value="Unassembled WGS sequence"/>
</dbReference>
<dbReference type="RefSeq" id="XP_067478812.1">
    <property type="nucleotide sequence ID" value="XM_067627308.1"/>
</dbReference>
<keyword evidence="6" id="KW-1185">Reference proteome</keyword>
<feature type="signal peptide" evidence="3">
    <location>
        <begin position="1"/>
        <end position="18"/>
    </location>
</feature>
<feature type="domain" description="Yeast cell wall synthesis Kre9/Knh1-like N-terminal" evidence="4">
    <location>
        <begin position="26"/>
        <end position="113"/>
    </location>
</feature>
<evidence type="ECO:0000256" key="3">
    <source>
        <dbReference type="SAM" id="SignalP"/>
    </source>
</evidence>
<organism evidence="5 6">
    <name type="scientific">Aspergillus brasiliensis (strain CBS 101740 / IMI 381727 / IBT 21946)</name>
    <dbReference type="NCBI Taxonomy" id="767769"/>
    <lineage>
        <taxon>Eukaryota</taxon>
        <taxon>Fungi</taxon>
        <taxon>Dikarya</taxon>
        <taxon>Ascomycota</taxon>
        <taxon>Pezizomycotina</taxon>
        <taxon>Eurotiomycetes</taxon>
        <taxon>Eurotiomycetidae</taxon>
        <taxon>Eurotiales</taxon>
        <taxon>Aspergillaceae</taxon>
        <taxon>Aspergillus</taxon>
        <taxon>Aspergillus subgen. Circumdati</taxon>
    </lineage>
</organism>
<dbReference type="OrthoDB" id="2260257at2759"/>
<dbReference type="InterPro" id="IPR052982">
    <property type="entry name" value="SRP1/TIP1-like"/>
</dbReference>
<proteinExistence type="predicted"/>
<feature type="chain" id="PRO_5012928275" description="Yeast cell wall synthesis Kre9/Knh1-like N-terminal domain-containing protein" evidence="3">
    <location>
        <begin position="19"/>
        <end position="227"/>
    </location>
</feature>
<dbReference type="InterPro" id="IPR018466">
    <property type="entry name" value="Kre9/Knh1-like_N"/>
</dbReference>
<reference evidence="6" key="1">
    <citation type="journal article" date="2017" name="Genome Biol.">
        <title>Comparative genomics reveals high biological diversity and specific adaptations in the industrially and medically important fungal genus Aspergillus.</title>
        <authorList>
            <person name="de Vries R.P."/>
            <person name="Riley R."/>
            <person name="Wiebenga A."/>
            <person name="Aguilar-Osorio G."/>
            <person name="Amillis S."/>
            <person name="Uchima C.A."/>
            <person name="Anderluh G."/>
            <person name="Asadollahi M."/>
            <person name="Askin M."/>
            <person name="Barry K."/>
            <person name="Battaglia E."/>
            <person name="Bayram O."/>
            <person name="Benocci T."/>
            <person name="Braus-Stromeyer S.A."/>
            <person name="Caldana C."/>
            <person name="Canovas D."/>
            <person name="Cerqueira G.C."/>
            <person name="Chen F."/>
            <person name="Chen W."/>
            <person name="Choi C."/>
            <person name="Clum A."/>
            <person name="Dos Santos R.A."/>
            <person name="Damasio A.R."/>
            <person name="Diallinas G."/>
            <person name="Emri T."/>
            <person name="Fekete E."/>
            <person name="Flipphi M."/>
            <person name="Freyberg S."/>
            <person name="Gallo A."/>
            <person name="Gournas C."/>
            <person name="Habgood R."/>
            <person name="Hainaut M."/>
            <person name="Harispe M.L."/>
            <person name="Henrissat B."/>
            <person name="Hilden K.S."/>
            <person name="Hope R."/>
            <person name="Hossain A."/>
            <person name="Karabika E."/>
            <person name="Karaffa L."/>
            <person name="Karanyi Z."/>
            <person name="Krasevec N."/>
            <person name="Kuo A."/>
            <person name="Kusch H."/>
            <person name="LaButti K."/>
            <person name="Lagendijk E.L."/>
            <person name="Lapidus A."/>
            <person name="Levasseur A."/>
            <person name="Lindquist E."/>
            <person name="Lipzen A."/>
            <person name="Logrieco A.F."/>
            <person name="MacCabe A."/>
            <person name="Maekelae M.R."/>
            <person name="Malavazi I."/>
            <person name="Melin P."/>
            <person name="Meyer V."/>
            <person name="Mielnichuk N."/>
            <person name="Miskei M."/>
            <person name="Molnar A.P."/>
            <person name="Mule G."/>
            <person name="Ngan C.Y."/>
            <person name="Orejas M."/>
            <person name="Orosz E."/>
            <person name="Ouedraogo J.P."/>
            <person name="Overkamp K.M."/>
            <person name="Park H.-S."/>
            <person name="Perrone G."/>
            <person name="Piumi F."/>
            <person name="Punt P.J."/>
            <person name="Ram A.F."/>
            <person name="Ramon A."/>
            <person name="Rauscher S."/>
            <person name="Record E."/>
            <person name="Riano-Pachon D.M."/>
            <person name="Robert V."/>
            <person name="Roehrig J."/>
            <person name="Ruller R."/>
            <person name="Salamov A."/>
            <person name="Salih N.S."/>
            <person name="Samson R.A."/>
            <person name="Sandor E."/>
            <person name="Sanguinetti M."/>
            <person name="Schuetze T."/>
            <person name="Sepcic K."/>
            <person name="Shelest E."/>
            <person name="Sherlock G."/>
            <person name="Sophianopoulou V."/>
            <person name="Squina F.M."/>
            <person name="Sun H."/>
            <person name="Susca A."/>
            <person name="Todd R.B."/>
            <person name="Tsang A."/>
            <person name="Unkles S.E."/>
            <person name="van de Wiele N."/>
            <person name="van Rossen-Uffink D."/>
            <person name="Oliveira J.V."/>
            <person name="Vesth T.C."/>
            <person name="Visser J."/>
            <person name="Yu J.-H."/>
            <person name="Zhou M."/>
            <person name="Andersen M.R."/>
            <person name="Archer D.B."/>
            <person name="Baker S.E."/>
            <person name="Benoit I."/>
            <person name="Brakhage A.A."/>
            <person name="Braus G.H."/>
            <person name="Fischer R."/>
            <person name="Frisvad J.C."/>
            <person name="Goldman G.H."/>
            <person name="Houbraken J."/>
            <person name="Oakley B."/>
            <person name="Pocsi I."/>
            <person name="Scazzocchio C."/>
            <person name="Seiboth B."/>
            <person name="vanKuyk P.A."/>
            <person name="Wortman J."/>
            <person name="Dyer P.S."/>
            <person name="Grigoriev I.V."/>
        </authorList>
    </citation>
    <scope>NUCLEOTIDE SEQUENCE [LARGE SCALE GENOMIC DNA]</scope>
    <source>
        <strain evidence="6">CBS 101740 / IMI 381727 / IBT 21946</strain>
    </source>
</reference>
<evidence type="ECO:0000256" key="1">
    <source>
        <dbReference type="ARBA" id="ARBA00022729"/>
    </source>
</evidence>
<dbReference type="PANTHER" id="PTHR40633">
    <property type="entry name" value="MATRIX PROTEIN, PUTATIVE (AFU_ORTHOLOGUE AFUA_8G05410)-RELATED"/>
    <property type="match status" value="1"/>
</dbReference>
<dbReference type="GeneID" id="93579796"/>
<name>A0A1L9UIT8_ASPBC</name>
<evidence type="ECO:0000313" key="6">
    <source>
        <dbReference type="Proteomes" id="UP000184499"/>
    </source>
</evidence>
<gene>
    <name evidence="5" type="ORF">ASPBRDRAFT_54871</name>
</gene>
<accession>A0A1L9UIT8</accession>
<dbReference type="Pfam" id="PF10342">
    <property type="entry name" value="Kre9_KNH"/>
    <property type="match status" value="1"/>
</dbReference>
<feature type="compositionally biased region" description="Low complexity" evidence="2">
    <location>
        <begin position="114"/>
        <end position="198"/>
    </location>
</feature>
<evidence type="ECO:0000256" key="2">
    <source>
        <dbReference type="SAM" id="MobiDB-lite"/>
    </source>
</evidence>
<dbReference type="PANTHER" id="PTHR40633:SF5">
    <property type="entry name" value="ANCHORED PROTEIN, PUTATIVE (AFU_ORTHOLOGUE AFUA_8G04370)-RELATED"/>
    <property type="match status" value="1"/>
</dbReference>